<dbReference type="PANTHER" id="PTHR35004:SF7">
    <property type="entry name" value="INTEGRASE PROTEIN"/>
    <property type="match status" value="1"/>
</dbReference>
<evidence type="ECO:0000313" key="1">
    <source>
        <dbReference type="EMBL" id="MFD1508178.1"/>
    </source>
</evidence>
<feature type="non-terminal residue" evidence="1">
    <location>
        <position position="1"/>
    </location>
</feature>
<dbReference type="NCBIfam" id="NF033546">
    <property type="entry name" value="transpos_IS21"/>
    <property type="match status" value="1"/>
</dbReference>
<reference evidence="2" key="1">
    <citation type="journal article" date="2019" name="Int. J. Syst. Evol. Microbiol.">
        <title>The Global Catalogue of Microorganisms (GCM) 10K type strain sequencing project: providing services to taxonomists for standard genome sequencing and annotation.</title>
        <authorList>
            <consortium name="The Broad Institute Genomics Platform"/>
            <consortium name="The Broad Institute Genome Sequencing Center for Infectious Disease"/>
            <person name="Wu L."/>
            <person name="Ma J."/>
        </authorList>
    </citation>
    <scope>NUCLEOTIDE SEQUENCE [LARGE SCALE GENOMIC DNA]</scope>
    <source>
        <strain evidence="2">CGMCC 1.12477</strain>
    </source>
</reference>
<gene>
    <name evidence="1" type="primary">istA</name>
    <name evidence="1" type="ORF">ACFTOW_01990</name>
</gene>
<accession>A0ABW4EDK4</accession>
<sequence>RVGSKLNAAFDARLRELFEHDLHLRRRERRTAKKLYEVLVAEGYTGSYSPVQRLVSELKKSSGTDGTDAFIPLYFAPGDALQFDWSEEYVLLDGVQHKVHVAHFRLCHSRKPFVVAYMNEKQEMVLDAFARALSFFGGVPRRVIIDNPKTMVTFVSRSKDWVFHPRFLALMNHYVTQTSLLYGGRSPVGFAPLQMGQL</sequence>
<proteinExistence type="predicted"/>
<dbReference type="EMBL" id="JBHUDD010000014">
    <property type="protein sequence ID" value="MFD1508178.1"/>
    <property type="molecule type" value="Genomic_DNA"/>
</dbReference>
<keyword evidence="2" id="KW-1185">Reference proteome</keyword>
<dbReference type="RefSeq" id="WP_379912548.1">
    <property type="nucleotide sequence ID" value="NZ_JBHUDD010000014.1"/>
</dbReference>
<dbReference type="Proteomes" id="UP001597186">
    <property type="component" value="Unassembled WGS sequence"/>
</dbReference>
<comment type="caution">
    <text evidence="1">The sequence shown here is derived from an EMBL/GenBank/DDBJ whole genome shotgun (WGS) entry which is preliminary data.</text>
</comment>
<name>A0ABW4EDK4_9RHOB</name>
<dbReference type="PANTHER" id="PTHR35004">
    <property type="entry name" value="TRANSPOSASE RV3428C-RELATED"/>
    <property type="match status" value="1"/>
</dbReference>
<protein>
    <submittedName>
        <fullName evidence="1">IS21 family transposase</fullName>
    </submittedName>
</protein>
<evidence type="ECO:0000313" key="2">
    <source>
        <dbReference type="Proteomes" id="UP001597186"/>
    </source>
</evidence>
<organism evidence="1 2">
    <name type="scientific">Lacimonas salitolerans</name>
    <dbReference type="NCBI Taxonomy" id="1323750"/>
    <lineage>
        <taxon>Bacteria</taxon>
        <taxon>Pseudomonadati</taxon>
        <taxon>Pseudomonadota</taxon>
        <taxon>Alphaproteobacteria</taxon>
        <taxon>Rhodobacterales</taxon>
        <taxon>Paracoccaceae</taxon>
        <taxon>Lacimonas</taxon>
    </lineage>
</organism>